<accession>A0A843VES0</accession>
<proteinExistence type="predicted"/>
<dbReference type="Proteomes" id="UP000652761">
    <property type="component" value="Unassembled WGS sequence"/>
</dbReference>
<gene>
    <name evidence="1" type="ORF">Taro_027095</name>
</gene>
<dbReference type="EMBL" id="NMUH01001677">
    <property type="protein sequence ID" value="MQL94445.1"/>
    <property type="molecule type" value="Genomic_DNA"/>
</dbReference>
<name>A0A843VES0_COLES</name>
<dbReference type="AlphaFoldDB" id="A0A843VES0"/>
<keyword evidence="2" id="KW-1185">Reference proteome</keyword>
<feature type="non-terminal residue" evidence="1">
    <location>
        <position position="397"/>
    </location>
</feature>
<sequence length="397" mass="44550">MTGTVTRCLFKFSAYVPTVQRSSHVKACQPDSQVALKQKLESAILPAVGDAEVEVHCSLPPTMVEPEEMIENVAMIDSIEVCETIHIVESWNHSLMIETGFAAFSDQLFEISTLFGSHPPVLFNIDSGDFDVVWLDFRAANSGRQFEICDIMIRMAYFTHVLVHIFLLLRHFKIRGRIFSKWGRLTGTVTRDGRGTRLQTTGVQRYIDFNFILLCGTWLSFMLCSEDILVPWERCTGGNRRIGFDVFLEEAPPPAACLLCPLPSLKPLPVFVYLLPRDPPVFLPSQAPISPTTDLFLPIFSPRPTPPPRNTLLPLPVSLFPFPKPCLNPPLLPSVTDPLSLLWACTASACFIIILIDHVRIHHAVTATLYQYPCYTGLLQALAERFNQQSTLLPQLK</sequence>
<evidence type="ECO:0000313" key="1">
    <source>
        <dbReference type="EMBL" id="MQL94445.1"/>
    </source>
</evidence>
<protein>
    <submittedName>
        <fullName evidence="1">Uncharacterized protein</fullName>
    </submittedName>
</protein>
<comment type="caution">
    <text evidence="1">The sequence shown here is derived from an EMBL/GenBank/DDBJ whole genome shotgun (WGS) entry which is preliminary data.</text>
</comment>
<reference evidence="1" key="1">
    <citation type="submission" date="2017-07" db="EMBL/GenBank/DDBJ databases">
        <title>Taro Niue Genome Assembly and Annotation.</title>
        <authorList>
            <person name="Atibalentja N."/>
            <person name="Keating K."/>
            <person name="Fields C.J."/>
        </authorList>
    </citation>
    <scope>NUCLEOTIDE SEQUENCE</scope>
    <source>
        <strain evidence="1">Niue_2</strain>
        <tissue evidence="1">Leaf</tissue>
    </source>
</reference>
<organism evidence="1 2">
    <name type="scientific">Colocasia esculenta</name>
    <name type="common">Wild taro</name>
    <name type="synonym">Arum esculentum</name>
    <dbReference type="NCBI Taxonomy" id="4460"/>
    <lineage>
        <taxon>Eukaryota</taxon>
        <taxon>Viridiplantae</taxon>
        <taxon>Streptophyta</taxon>
        <taxon>Embryophyta</taxon>
        <taxon>Tracheophyta</taxon>
        <taxon>Spermatophyta</taxon>
        <taxon>Magnoliopsida</taxon>
        <taxon>Liliopsida</taxon>
        <taxon>Araceae</taxon>
        <taxon>Aroideae</taxon>
        <taxon>Colocasieae</taxon>
        <taxon>Colocasia</taxon>
    </lineage>
</organism>
<evidence type="ECO:0000313" key="2">
    <source>
        <dbReference type="Proteomes" id="UP000652761"/>
    </source>
</evidence>